<dbReference type="RefSeq" id="WP_244724691.1">
    <property type="nucleotide sequence ID" value="NZ_CP095072.1"/>
</dbReference>
<dbReference type="InterPro" id="IPR036390">
    <property type="entry name" value="WH_DNA-bd_sf"/>
</dbReference>
<proteinExistence type="predicted"/>
<dbReference type="InterPro" id="IPR000835">
    <property type="entry name" value="HTH_MarR-typ"/>
</dbReference>
<keyword evidence="1" id="KW-0805">Transcription regulation</keyword>
<dbReference type="Proteomes" id="UP000831782">
    <property type="component" value="Chromosome"/>
</dbReference>
<dbReference type="SMART" id="SM00347">
    <property type="entry name" value="HTH_MARR"/>
    <property type="match status" value="1"/>
</dbReference>
<organism evidence="5 6">
    <name type="scientific">Gracilibacillus caseinilyticus</name>
    <dbReference type="NCBI Taxonomy" id="2932256"/>
    <lineage>
        <taxon>Bacteria</taxon>
        <taxon>Bacillati</taxon>
        <taxon>Bacillota</taxon>
        <taxon>Bacilli</taxon>
        <taxon>Bacillales</taxon>
        <taxon>Bacillaceae</taxon>
        <taxon>Gracilibacillus</taxon>
    </lineage>
</organism>
<name>A0ABY4F288_9BACI</name>
<accession>A0ABY4F288</accession>
<evidence type="ECO:0000256" key="1">
    <source>
        <dbReference type="ARBA" id="ARBA00023015"/>
    </source>
</evidence>
<dbReference type="Pfam" id="PF01047">
    <property type="entry name" value="MarR"/>
    <property type="match status" value="1"/>
</dbReference>
<evidence type="ECO:0000256" key="2">
    <source>
        <dbReference type="ARBA" id="ARBA00023125"/>
    </source>
</evidence>
<dbReference type="Gene3D" id="1.10.10.10">
    <property type="entry name" value="Winged helix-like DNA-binding domain superfamily/Winged helix DNA-binding domain"/>
    <property type="match status" value="1"/>
</dbReference>
<dbReference type="SUPFAM" id="SSF46785">
    <property type="entry name" value="Winged helix' DNA-binding domain"/>
    <property type="match status" value="1"/>
</dbReference>
<feature type="domain" description="HTH marR-type" evidence="4">
    <location>
        <begin position="24"/>
        <end position="120"/>
    </location>
</feature>
<dbReference type="PANTHER" id="PTHR42756:SF1">
    <property type="entry name" value="TRANSCRIPTIONAL REPRESSOR OF EMRAB OPERON"/>
    <property type="match status" value="1"/>
</dbReference>
<evidence type="ECO:0000313" key="5">
    <source>
        <dbReference type="EMBL" id="UOQ50670.1"/>
    </source>
</evidence>
<gene>
    <name evidence="5" type="ORF">MUN88_00115</name>
</gene>
<dbReference type="EMBL" id="CP095072">
    <property type="protein sequence ID" value="UOQ50670.1"/>
    <property type="molecule type" value="Genomic_DNA"/>
</dbReference>
<keyword evidence="2" id="KW-0238">DNA-binding</keyword>
<evidence type="ECO:0000259" key="4">
    <source>
        <dbReference type="SMART" id="SM00347"/>
    </source>
</evidence>
<evidence type="ECO:0000256" key="3">
    <source>
        <dbReference type="ARBA" id="ARBA00023163"/>
    </source>
</evidence>
<reference evidence="5 6" key="1">
    <citation type="submission" date="2022-04" db="EMBL/GenBank/DDBJ databases">
        <title>Gracilibacillus sp. isolated from saltern.</title>
        <authorList>
            <person name="Won M."/>
            <person name="Lee C.-M."/>
            <person name="Woen H.-Y."/>
            <person name="Kwon S.-W."/>
        </authorList>
    </citation>
    <scope>NUCLEOTIDE SEQUENCE [LARGE SCALE GENOMIC DNA]</scope>
    <source>
        <strain evidence="5 6">SSWR10-1</strain>
    </source>
</reference>
<sequence length="138" mass="15631">MNTNIFKLIHMIEKINNEHIIHFTKAYSYPLGISPILALSELRSHGPLKQVELANTKGAMTNIATKLVNLGLAVRQPDEQDKRTIRMVITPEGEKALSEAQAIGKKLFMDIFEVLSEEELNQYLMIQEKLLEAVTKND</sequence>
<dbReference type="PANTHER" id="PTHR42756">
    <property type="entry name" value="TRANSCRIPTIONAL REGULATOR, MARR"/>
    <property type="match status" value="1"/>
</dbReference>
<protein>
    <submittedName>
        <fullName evidence="5">MarR family transcriptional regulator</fullName>
    </submittedName>
</protein>
<dbReference type="PRINTS" id="PR00598">
    <property type="entry name" value="HTHMARR"/>
</dbReference>
<evidence type="ECO:0000313" key="6">
    <source>
        <dbReference type="Proteomes" id="UP000831782"/>
    </source>
</evidence>
<keyword evidence="3" id="KW-0804">Transcription</keyword>
<keyword evidence="6" id="KW-1185">Reference proteome</keyword>
<dbReference type="InterPro" id="IPR036388">
    <property type="entry name" value="WH-like_DNA-bd_sf"/>
</dbReference>